<feature type="region of interest" description="Disordered" evidence="1">
    <location>
        <begin position="589"/>
        <end position="610"/>
    </location>
</feature>
<dbReference type="PANTHER" id="PTHR46579:SF1">
    <property type="entry name" value="F5_8 TYPE C DOMAIN-CONTAINING PROTEIN"/>
    <property type="match status" value="1"/>
</dbReference>
<accession>A0A8H4QR12</accession>
<evidence type="ECO:0000313" key="2">
    <source>
        <dbReference type="EMBL" id="KAF4615767.1"/>
    </source>
</evidence>
<proteinExistence type="predicted"/>
<keyword evidence="3" id="KW-1185">Reference proteome</keyword>
<dbReference type="EMBL" id="JAACJL010000033">
    <property type="protein sequence ID" value="KAF4615767.1"/>
    <property type="molecule type" value="Genomic_DNA"/>
</dbReference>
<feature type="region of interest" description="Disordered" evidence="1">
    <location>
        <begin position="665"/>
        <end position="696"/>
    </location>
</feature>
<name>A0A8H4QR12_9AGAR</name>
<organism evidence="2 3">
    <name type="scientific">Agrocybe pediades</name>
    <dbReference type="NCBI Taxonomy" id="84607"/>
    <lineage>
        <taxon>Eukaryota</taxon>
        <taxon>Fungi</taxon>
        <taxon>Dikarya</taxon>
        <taxon>Basidiomycota</taxon>
        <taxon>Agaricomycotina</taxon>
        <taxon>Agaricomycetes</taxon>
        <taxon>Agaricomycetidae</taxon>
        <taxon>Agaricales</taxon>
        <taxon>Agaricineae</taxon>
        <taxon>Strophariaceae</taxon>
        <taxon>Agrocybe</taxon>
    </lineage>
</organism>
<evidence type="ECO:0008006" key="4">
    <source>
        <dbReference type="Google" id="ProtNLM"/>
    </source>
</evidence>
<dbReference type="AlphaFoldDB" id="A0A8H4QR12"/>
<comment type="caution">
    <text evidence="2">The sequence shown here is derived from an EMBL/GenBank/DDBJ whole genome shotgun (WGS) entry which is preliminary data.</text>
</comment>
<protein>
    <recommendedName>
        <fullName evidence="4">Transposase family Tnp2 protein</fullName>
    </recommendedName>
</protein>
<feature type="compositionally biased region" description="Acidic residues" evidence="1">
    <location>
        <begin position="680"/>
        <end position="695"/>
    </location>
</feature>
<dbReference type="Proteomes" id="UP000521872">
    <property type="component" value="Unassembled WGS sequence"/>
</dbReference>
<reference evidence="2 3" key="1">
    <citation type="submission" date="2019-12" db="EMBL/GenBank/DDBJ databases">
        <authorList>
            <person name="Floudas D."/>
            <person name="Bentzer J."/>
            <person name="Ahren D."/>
            <person name="Johansson T."/>
            <person name="Persson P."/>
            <person name="Tunlid A."/>
        </authorList>
    </citation>
    <scope>NUCLEOTIDE SEQUENCE [LARGE SCALE GENOMIC DNA]</scope>
    <source>
        <strain evidence="2 3">CBS 102.39</strain>
    </source>
</reference>
<evidence type="ECO:0000256" key="1">
    <source>
        <dbReference type="SAM" id="MobiDB-lite"/>
    </source>
</evidence>
<gene>
    <name evidence="2" type="ORF">D9613_012478</name>
</gene>
<sequence>MSNCASDVVVDVLARAMPTPSKDIPLVPCKCQYKCRALSYVDPATRETRPGQLVKPSTRTKHRKRDQESGCSKPEDDEEEATRLKSPPDRPGAPPLERPLVGLSRAAEMRGRFSLGLADLGEGKAVDVDDETLEMQHVEESEALTELGSTIRASVSALGSWLYLVTGLSRTSVGRTLSAVRSIVSMAMKFGELSARFKAQWTDFEDLKAAPSLPRDVRTSMKDLGIEPKLSRTVCCPKCFKQYRLDYIPQQCDFRATPRSRPCNEPLYTTRSTRAGPLVVPRRLYNVQDFESWLEYLLRIPGIEDEIDKSYTYRPNTETMHSVWDSPAWRSLGSFTTTPGNLTFSYFIDWFNPFSNKIAGKTVSAGAIVFFCLNLPLELQYRPEYTYFAAITPLPKEPDMETITAVSDPVISQLNRMRAGRTVCTHRHPEGVTKRVAVLPGIGDLLALRKALGFAGVASLAHFCSFCGLHRHDIESTDIASFTPRNGTDVRAWAELWRTATTKTERKKIFKLHGVRWSSLNVLSYRDPIKHTVLGLMHNWIEGVLQHHVRYRWGIGRELAKEKSDIQSNLDDLDVKKSEAVPALDEDVEMIYGGSDSRGESDGDSSSDVDMNDIDAEILELHDECTSAQQYFTSNPNLTVAPTQLSESEPSRNWLFDITLSNELDDDTDYNPELGTTPDLSEDDSDIESSNDDDGAIPAIATFTDSQLAEIRACLEFATVPSYIERPPPNLGEKTHGKLKADQWLKLFIVFLPLILPEIWSSSDGIHSEALLDNFHSLVTCTNIVCAYSTSNDYADLYLSHYIKYRESARSLFPHAPSRPNHHYAMHNAELMKFWGPLIRLSEFPYEQHNGTLQKIKTNGHIWEMDLTMLRQICRRGRVATLLRNGQSLVPQEVETALLGSSSHWANTSLKLQRLPDHHYSTWLTHLNSSTHAGHPIRHYKNFPHPEGASVLSPWVALLKHMEHNTRTYAIYDTHPGNSSVSFRFNQSTNAGFILSMWSHESSPEDSPTTYLLIAPHLRLSPRDSRHNPYTRFPGMKADVVYAARAPENKHLVIQASDIIPGEKWIYRGITLSNEFHALYMVIHLVNNGLLLYGISNQV</sequence>
<evidence type="ECO:0000313" key="3">
    <source>
        <dbReference type="Proteomes" id="UP000521872"/>
    </source>
</evidence>
<dbReference type="PANTHER" id="PTHR46579">
    <property type="entry name" value="F5/8 TYPE C DOMAIN-CONTAINING PROTEIN-RELATED"/>
    <property type="match status" value="1"/>
</dbReference>
<feature type="region of interest" description="Disordered" evidence="1">
    <location>
        <begin position="46"/>
        <end position="98"/>
    </location>
</feature>